<dbReference type="InterPro" id="IPR034113">
    <property type="entry name" value="SCP_GAPR1-like"/>
</dbReference>
<sequence length="455" mass="49986">MSFMITGITPLLEHKEYQRVALEQHNLLRARHGGPDMIMSSQLNDLAVRCAEFMVEHERCDHGCYFVTNKSSPWREYFTSPGMGENIYGGKGGYISPNRAAIDAANAFYSEIKDWNFEESKGEAGHFTQMIWRNSDQLGFGVANGPWGVCAIAKYYPPGNLMSMSSLMVRPAYITETAKDSLDKLEKARVKALSTPRKAKSIGPVLLPSFTLTMILSTTMPRKGAILHLIIVLSTVFININPASASGKEYQQVGLDAHNKLRADHGGPPLTLNEKLNEVAEKCAVYYATERHKIDHSCPHREKGMGENLYAGWGKEDPDEAIAKEACQLWYDEIKDYSFANPKSSNFTATGHFTQLVWKSSTDLGMGIAEGMDEDGRKMIVAVAIYTPQGNIQDNKDWKYYKENVVKPVAGSPGAGLVKEESSGGVGGMLKNGMMMLMTSAVALGGGANRLGFGL</sequence>
<dbReference type="Gene3D" id="3.40.33.10">
    <property type="entry name" value="CAP"/>
    <property type="match status" value="2"/>
</dbReference>
<dbReference type="PROSITE" id="PS01009">
    <property type="entry name" value="CRISP_1"/>
    <property type="match status" value="2"/>
</dbReference>
<dbReference type="Pfam" id="PF00188">
    <property type="entry name" value="CAP"/>
    <property type="match status" value="2"/>
</dbReference>
<dbReference type="SMART" id="SM00198">
    <property type="entry name" value="SCP"/>
    <property type="match status" value="2"/>
</dbReference>
<dbReference type="InterPro" id="IPR001283">
    <property type="entry name" value="CRISP-related"/>
</dbReference>
<evidence type="ECO:0000259" key="1">
    <source>
        <dbReference type="SMART" id="SM00198"/>
    </source>
</evidence>
<dbReference type="InterPro" id="IPR018244">
    <property type="entry name" value="Allrgn_V5/Tpx1_CS"/>
</dbReference>
<dbReference type="InterPro" id="IPR035940">
    <property type="entry name" value="CAP_sf"/>
</dbReference>
<gene>
    <name evidence="2" type="ORF">ODALV1_LOCUS27759</name>
</gene>
<name>A0ABP1RZ05_9HEXA</name>
<dbReference type="PRINTS" id="PR00837">
    <property type="entry name" value="V5TPXLIKE"/>
</dbReference>
<feature type="domain" description="SCP" evidence="1">
    <location>
        <begin position="16"/>
        <end position="163"/>
    </location>
</feature>
<dbReference type="CDD" id="cd05382">
    <property type="entry name" value="CAP_GAPR1-like"/>
    <property type="match status" value="1"/>
</dbReference>
<dbReference type="PANTHER" id="PTHR10334">
    <property type="entry name" value="CYSTEINE-RICH SECRETORY PROTEIN-RELATED"/>
    <property type="match status" value="1"/>
</dbReference>
<protein>
    <recommendedName>
        <fullName evidence="1">SCP domain-containing protein</fullName>
    </recommendedName>
</protein>
<keyword evidence="3" id="KW-1185">Reference proteome</keyword>
<evidence type="ECO:0000313" key="2">
    <source>
        <dbReference type="EMBL" id="CAL8139270.1"/>
    </source>
</evidence>
<reference evidence="2 3" key="1">
    <citation type="submission" date="2024-08" db="EMBL/GenBank/DDBJ databases">
        <authorList>
            <person name="Cucini C."/>
            <person name="Frati F."/>
        </authorList>
    </citation>
    <scope>NUCLEOTIDE SEQUENCE [LARGE SCALE GENOMIC DNA]</scope>
</reference>
<dbReference type="Proteomes" id="UP001642540">
    <property type="component" value="Unassembled WGS sequence"/>
</dbReference>
<comment type="caution">
    <text evidence="2">The sequence shown here is derived from an EMBL/GenBank/DDBJ whole genome shotgun (WGS) entry which is preliminary data.</text>
</comment>
<dbReference type="SUPFAM" id="SSF55797">
    <property type="entry name" value="PR-1-like"/>
    <property type="match status" value="2"/>
</dbReference>
<dbReference type="InterPro" id="IPR014044">
    <property type="entry name" value="CAP_dom"/>
</dbReference>
<dbReference type="EMBL" id="CAXLJM020000124">
    <property type="protein sequence ID" value="CAL8139270.1"/>
    <property type="molecule type" value="Genomic_DNA"/>
</dbReference>
<organism evidence="2 3">
    <name type="scientific">Orchesella dallaii</name>
    <dbReference type="NCBI Taxonomy" id="48710"/>
    <lineage>
        <taxon>Eukaryota</taxon>
        <taxon>Metazoa</taxon>
        <taxon>Ecdysozoa</taxon>
        <taxon>Arthropoda</taxon>
        <taxon>Hexapoda</taxon>
        <taxon>Collembola</taxon>
        <taxon>Entomobryomorpha</taxon>
        <taxon>Entomobryoidea</taxon>
        <taxon>Orchesellidae</taxon>
        <taxon>Orchesellinae</taxon>
        <taxon>Orchesella</taxon>
    </lineage>
</organism>
<feature type="domain" description="SCP" evidence="1">
    <location>
        <begin position="249"/>
        <end position="394"/>
    </location>
</feature>
<accession>A0ABP1RZ05</accession>
<proteinExistence type="predicted"/>
<evidence type="ECO:0000313" key="3">
    <source>
        <dbReference type="Proteomes" id="UP001642540"/>
    </source>
</evidence>